<dbReference type="EMBL" id="OU503042">
    <property type="protein sequence ID" value="CAI9764696.1"/>
    <property type="molecule type" value="Genomic_DNA"/>
</dbReference>
<protein>
    <submittedName>
        <fullName evidence="1">Uncharacterized protein</fullName>
    </submittedName>
</protein>
<evidence type="ECO:0000313" key="2">
    <source>
        <dbReference type="Proteomes" id="UP000834106"/>
    </source>
</evidence>
<gene>
    <name evidence="1" type="ORF">FPE_LOCUS12126</name>
</gene>
<dbReference type="AlphaFoldDB" id="A0AAD2DUP8"/>
<reference evidence="1" key="1">
    <citation type="submission" date="2023-05" db="EMBL/GenBank/DDBJ databases">
        <authorList>
            <person name="Huff M."/>
        </authorList>
    </citation>
    <scope>NUCLEOTIDE SEQUENCE</scope>
</reference>
<name>A0AAD2DUP8_9LAMI</name>
<evidence type="ECO:0000313" key="1">
    <source>
        <dbReference type="EMBL" id="CAI9764696.1"/>
    </source>
</evidence>
<dbReference type="Proteomes" id="UP000834106">
    <property type="component" value="Chromosome 7"/>
</dbReference>
<sequence length="122" mass="13227">MLTSAFIQSIFHEKKAANIVLGSGSVIGRLLPFVSGTQNGPNGKISPPSLNPLQEARLKYLKQRLAVPFDSSSFEHQALKEKSTIIQILKQENEGLVQYTATDEDSTNSGGSNILKSWAILA</sequence>
<accession>A0AAD2DUP8</accession>
<organism evidence="1 2">
    <name type="scientific">Fraxinus pennsylvanica</name>
    <dbReference type="NCBI Taxonomy" id="56036"/>
    <lineage>
        <taxon>Eukaryota</taxon>
        <taxon>Viridiplantae</taxon>
        <taxon>Streptophyta</taxon>
        <taxon>Embryophyta</taxon>
        <taxon>Tracheophyta</taxon>
        <taxon>Spermatophyta</taxon>
        <taxon>Magnoliopsida</taxon>
        <taxon>eudicotyledons</taxon>
        <taxon>Gunneridae</taxon>
        <taxon>Pentapetalae</taxon>
        <taxon>asterids</taxon>
        <taxon>lamiids</taxon>
        <taxon>Lamiales</taxon>
        <taxon>Oleaceae</taxon>
        <taxon>Oleeae</taxon>
        <taxon>Fraxinus</taxon>
    </lineage>
</organism>
<proteinExistence type="predicted"/>
<keyword evidence="2" id="KW-1185">Reference proteome</keyword>